<accession>A0ACB9ZDV7</accession>
<evidence type="ECO:0000313" key="1">
    <source>
        <dbReference type="EMBL" id="KAI4870010.1"/>
    </source>
</evidence>
<sequence>MPRLVRRRPLAERLKAWLNPMDFLLWLSEEIETRDWRNSKAVGTQMGVVMNFVFLLARANSGGSRVSDPVFDDGTVSGWFTFFVGLLVWSLTTFSAVNATYTMYRSRHYRLFEADVEKEPQTPSAHRVRVQSSPVSSSPLRLLTDMMSSESAESRAHPDRSRDVWEISVWDPLPICLRMFCLFSPGHVLVYMMFLPLAPLDVRPSVTVFNCIVLQLILSAQLLLFQDRFTQQNKDTAIIQKEVMHEYDTKFVHPNLYPTVRDAATQLSQSEDGEDVDETVEIGTPTVQLRRRFQTRPNPNYIKHIDPDNVMRSNTSNTGTNRGLFTPPVSTRHVDAYGSDLRNRSSLAAGQQARRSTPGLPTSFNPNSSRLGTSVATTSTPTFSTSTSTANRGGDGGYMGVFTHPNSPLKKAPSLGELQYRSPRNNSEMAQLEQYRSARDRSSSPTKSVRKSTGTLNPQPPPSAWGRPQATSYERYPSMWR</sequence>
<gene>
    <name evidence="1" type="ORF">F4820DRAFT_317526</name>
</gene>
<reference evidence="1 2" key="1">
    <citation type="journal article" date="2022" name="New Phytol.">
        <title>Ecological generalism drives hyperdiversity of secondary metabolite gene clusters in xylarialean endophytes.</title>
        <authorList>
            <person name="Franco M.E.E."/>
            <person name="Wisecaver J.H."/>
            <person name="Arnold A.E."/>
            <person name="Ju Y.M."/>
            <person name="Slot J.C."/>
            <person name="Ahrendt S."/>
            <person name="Moore L.P."/>
            <person name="Eastman K.E."/>
            <person name="Scott K."/>
            <person name="Konkel Z."/>
            <person name="Mondo S.J."/>
            <person name="Kuo A."/>
            <person name="Hayes R.D."/>
            <person name="Haridas S."/>
            <person name="Andreopoulos B."/>
            <person name="Riley R."/>
            <person name="LaButti K."/>
            <person name="Pangilinan J."/>
            <person name="Lipzen A."/>
            <person name="Amirebrahimi M."/>
            <person name="Yan J."/>
            <person name="Adam C."/>
            <person name="Keymanesh K."/>
            <person name="Ng V."/>
            <person name="Louie K."/>
            <person name="Northen T."/>
            <person name="Drula E."/>
            <person name="Henrissat B."/>
            <person name="Hsieh H.M."/>
            <person name="Youens-Clark K."/>
            <person name="Lutzoni F."/>
            <person name="Miadlikowska J."/>
            <person name="Eastwood D.C."/>
            <person name="Hamelin R.C."/>
            <person name="Grigoriev I.V."/>
            <person name="U'Ren J.M."/>
        </authorList>
    </citation>
    <scope>NUCLEOTIDE SEQUENCE [LARGE SCALE GENOMIC DNA]</scope>
    <source>
        <strain evidence="1 2">CBS 119005</strain>
    </source>
</reference>
<name>A0ACB9ZDV7_9PEZI</name>
<protein>
    <submittedName>
        <fullName evidence="1">Uncharacterized protein</fullName>
    </submittedName>
</protein>
<proteinExistence type="predicted"/>
<keyword evidence="2" id="KW-1185">Reference proteome</keyword>
<comment type="caution">
    <text evidence="1">The sequence shown here is derived from an EMBL/GenBank/DDBJ whole genome shotgun (WGS) entry which is preliminary data.</text>
</comment>
<dbReference type="Proteomes" id="UP001497700">
    <property type="component" value="Unassembled WGS sequence"/>
</dbReference>
<dbReference type="EMBL" id="MU393426">
    <property type="protein sequence ID" value="KAI4870010.1"/>
    <property type="molecule type" value="Genomic_DNA"/>
</dbReference>
<organism evidence="1 2">
    <name type="scientific">Hypoxylon rubiginosum</name>
    <dbReference type="NCBI Taxonomy" id="110542"/>
    <lineage>
        <taxon>Eukaryota</taxon>
        <taxon>Fungi</taxon>
        <taxon>Dikarya</taxon>
        <taxon>Ascomycota</taxon>
        <taxon>Pezizomycotina</taxon>
        <taxon>Sordariomycetes</taxon>
        <taxon>Xylariomycetidae</taxon>
        <taxon>Xylariales</taxon>
        <taxon>Hypoxylaceae</taxon>
        <taxon>Hypoxylon</taxon>
    </lineage>
</organism>
<evidence type="ECO:0000313" key="2">
    <source>
        <dbReference type="Proteomes" id="UP001497700"/>
    </source>
</evidence>